<comment type="caution">
    <text evidence="2">The sequence shown here is derived from an EMBL/GenBank/DDBJ whole genome shotgun (WGS) entry which is preliminary data.</text>
</comment>
<evidence type="ECO:0000256" key="1">
    <source>
        <dbReference type="SAM" id="Phobius"/>
    </source>
</evidence>
<keyword evidence="1" id="KW-0812">Transmembrane</keyword>
<keyword evidence="1" id="KW-0472">Membrane</keyword>
<accession>A0A644YX77</accession>
<name>A0A644YX77_9ZZZZ</name>
<dbReference type="GO" id="GO:0005886">
    <property type="term" value="C:plasma membrane"/>
    <property type="evidence" value="ECO:0007669"/>
    <property type="project" value="TreeGrafter"/>
</dbReference>
<dbReference type="EMBL" id="VSSQ01006413">
    <property type="protein sequence ID" value="MPM32618.1"/>
    <property type="molecule type" value="Genomic_DNA"/>
</dbReference>
<evidence type="ECO:0008006" key="3">
    <source>
        <dbReference type="Google" id="ProtNLM"/>
    </source>
</evidence>
<feature type="transmembrane region" description="Helical" evidence="1">
    <location>
        <begin position="104"/>
        <end position="122"/>
    </location>
</feature>
<dbReference type="AlphaFoldDB" id="A0A644YX77"/>
<gene>
    <name evidence="2" type="ORF">SDC9_79182</name>
</gene>
<feature type="transmembrane region" description="Helical" evidence="1">
    <location>
        <begin position="33"/>
        <end position="55"/>
    </location>
</feature>
<keyword evidence="1" id="KW-1133">Transmembrane helix</keyword>
<dbReference type="PANTHER" id="PTHR35813">
    <property type="entry name" value="INNER MEMBRANE PROTEIN YBAN"/>
    <property type="match status" value="1"/>
</dbReference>
<sequence length="161" mass="17726">MNIPEERKLQPIAKEITVVEAKKELEKNRSKRVLLAVGGSFALVLAILGIFIPGIPCTPFALLSAALFAKSSEKLYNWLLGNKILGPRIKNYQRRKGISKNGKIKVIILMGTMVLISSLVIIKVFTIKVIILFAGLVGAIVVWFFVPEGKDYTEDNAEGDS</sequence>
<dbReference type="PANTHER" id="PTHR35813:SF1">
    <property type="entry name" value="INNER MEMBRANE PROTEIN YBAN"/>
    <property type="match status" value="1"/>
</dbReference>
<feature type="transmembrane region" description="Helical" evidence="1">
    <location>
        <begin position="129"/>
        <end position="146"/>
    </location>
</feature>
<protein>
    <recommendedName>
        <fullName evidence="3">Inner membrane protein YbaN</fullName>
    </recommendedName>
</protein>
<proteinExistence type="predicted"/>
<organism evidence="2">
    <name type="scientific">bioreactor metagenome</name>
    <dbReference type="NCBI Taxonomy" id="1076179"/>
    <lineage>
        <taxon>unclassified sequences</taxon>
        <taxon>metagenomes</taxon>
        <taxon>ecological metagenomes</taxon>
    </lineage>
</organism>
<dbReference type="InterPro" id="IPR007401">
    <property type="entry name" value="DUF454"/>
</dbReference>
<reference evidence="2" key="1">
    <citation type="submission" date="2019-08" db="EMBL/GenBank/DDBJ databases">
        <authorList>
            <person name="Kucharzyk K."/>
            <person name="Murdoch R.W."/>
            <person name="Higgins S."/>
            <person name="Loffler F."/>
        </authorList>
    </citation>
    <scope>NUCLEOTIDE SEQUENCE</scope>
</reference>
<dbReference type="Pfam" id="PF04304">
    <property type="entry name" value="DUF454"/>
    <property type="match status" value="1"/>
</dbReference>
<evidence type="ECO:0000313" key="2">
    <source>
        <dbReference type="EMBL" id="MPM32618.1"/>
    </source>
</evidence>